<keyword evidence="1" id="KW-0472">Membrane</keyword>
<keyword evidence="1" id="KW-1133">Transmembrane helix</keyword>
<organism evidence="3">
    <name type="scientific">bioreactor metagenome</name>
    <dbReference type="NCBI Taxonomy" id="1076179"/>
    <lineage>
        <taxon>unclassified sequences</taxon>
        <taxon>metagenomes</taxon>
        <taxon>ecological metagenomes</taxon>
    </lineage>
</organism>
<feature type="transmembrane region" description="Helical" evidence="1">
    <location>
        <begin position="7"/>
        <end position="26"/>
    </location>
</feature>
<dbReference type="InterPro" id="IPR032523">
    <property type="entry name" value="CcmF_C"/>
</dbReference>
<evidence type="ECO:0000259" key="2">
    <source>
        <dbReference type="Pfam" id="PF16327"/>
    </source>
</evidence>
<evidence type="ECO:0000313" key="3">
    <source>
        <dbReference type="EMBL" id="MPN18648.1"/>
    </source>
</evidence>
<dbReference type="Pfam" id="PF16327">
    <property type="entry name" value="CcmF_C"/>
    <property type="match status" value="1"/>
</dbReference>
<dbReference type="AlphaFoldDB" id="A0A645FVV3"/>
<keyword evidence="1" id="KW-0812">Transmembrane</keyword>
<comment type="caution">
    <text evidence="3">The sequence shown here is derived from an EMBL/GenBank/DDBJ whole genome shotgun (WGS) entry which is preliminary data.</text>
</comment>
<feature type="domain" description="Cytochrome c-type biogenesis protein CcmF C-terminal" evidence="2">
    <location>
        <begin position="3"/>
        <end position="154"/>
    </location>
</feature>
<name>A0A645FVV3_9ZZZZ</name>
<accession>A0A645FVV3</accession>
<reference evidence="3" key="1">
    <citation type="submission" date="2019-08" db="EMBL/GenBank/DDBJ databases">
        <authorList>
            <person name="Kucharzyk K."/>
            <person name="Murdoch R.W."/>
            <person name="Higgins S."/>
            <person name="Loffler F."/>
        </authorList>
    </citation>
    <scope>NUCLEOTIDE SEQUENCE</scope>
</reference>
<sequence>MRQLGATISHLGICIFIVAAMLYGNFERNQIVDLEAGKQKKVIDNYQLKSKNMILENNMNFVKYIVPIEVYDKHGNYVQNFYPYFTVPNNENLKLKIEMFPSVERIGMNDIYIEPMDYYAQNDTLQVNFSVKPFIIFVWCGGIMIVMGILLSLVPVKKQPVLQKKTNSSKS</sequence>
<feature type="transmembrane region" description="Helical" evidence="1">
    <location>
        <begin position="134"/>
        <end position="156"/>
    </location>
</feature>
<gene>
    <name evidence="3" type="ORF">SDC9_166010</name>
</gene>
<proteinExistence type="predicted"/>
<evidence type="ECO:0000256" key="1">
    <source>
        <dbReference type="SAM" id="Phobius"/>
    </source>
</evidence>
<protein>
    <recommendedName>
        <fullName evidence="2">Cytochrome c-type biogenesis protein CcmF C-terminal domain-containing protein</fullName>
    </recommendedName>
</protein>
<dbReference type="EMBL" id="VSSQ01066023">
    <property type="protein sequence ID" value="MPN18648.1"/>
    <property type="molecule type" value="Genomic_DNA"/>
</dbReference>